<proteinExistence type="predicted"/>
<dbReference type="Pfam" id="PF07852">
    <property type="entry name" value="DUF1642"/>
    <property type="match status" value="1"/>
</dbReference>
<evidence type="ECO:0000313" key="1">
    <source>
        <dbReference type="EMBL" id="MBC2292950.1"/>
    </source>
</evidence>
<gene>
    <name evidence="1" type="ORF">HCC36_06855</name>
</gene>
<accession>A0A842G913</accession>
<sequence length="205" mass="23596">MTHKFKVGDRVQCIIENKHLIGTIKKCPEVTEICVSILYAVMTDDGDIVYPIVTTIAPAQASVVVPQNVGDYISSWKGVSGRTSEQELYFLLERHYADIDMRNGNGFEEGSVGDWIQRNFEQFIIAVLNGYEIDKTETEPLYEIVIVKRDDRQLLFEIGYSIEVRNERDNEGYWKQQFTEAEILKIDKANGTNYRLFAVRVEEVE</sequence>
<dbReference type="AlphaFoldDB" id="A0A842G913"/>
<dbReference type="Proteomes" id="UP000543005">
    <property type="component" value="Unassembled WGS sequence"/>
</dbReference>
<comment type="caution">
    <text evidence="1">The sequence shown here is derived from an EMBL/GenBank/DDBJ whole genome shotgun (WGS) entry which is preliminary data.</text>
</comment>
<organism evidence="1 2">
    <name type="scientific">Listeria booriae</name>
    <dbReference type="NCBI Taxonomy" id="1552123"/>
    <lineage>
        <taxon>Bacteria</taxon>
        <taxon>Bacillati</taxon>
        <taxon>Bacillota</taxon>
        <taxon>Bacilli</taxon>
        <taxon>Bacillales</taxon>
        <taxon>Listeriaceae</taxon>
        <taxon>Listeria</taxon>
    </lineage>
</organism>
<dbReference type="RefSeq" id="WP_185629044.1">
    <property type="nucleotide sequence ID" value="NZ_JAARZT010000011.1"/>
</dbReference>
<dbReference type="InterPro" id="IPR012865">
    <property type="entry name" value="DUF1642"/>
</dbReference>
<dbReference type="EMBL" id="JAARZT010000011">
    <property type="protein sequence ID" value="MBC2292950.1"/>
    <property type="molecule type" value="Genomic_DNA"/>
</dbReference>
<evidence type="ECO:0000313" key="2">
    <source>
        <dbReference type="Proteomes" id="UP000543005"/>
    </source>
</evidence>
<protein>
    <submittedName>
        <fullName evidence="1">DUF1642 domain-containing protein</fullName>
    </submittedName>
</protein>
<reference evidence="1 2" key="1">
    <citation type="submission" date="2020-03" db="EMBL/GenBank/DDBJ databases">
        <title>Soil Listeria distribution.</title>
        <authorList>
            <person name="Liao J."/>
            <person name="Wiedmann M."/>
        </authorList>
    </citation>
    <scope>NUCLEOTIDE SEQUENCE [LARGE SCALE GENOMIC DNA]</scope>
    <source>
        <strain evidence="1 2">FSL L7-0051</strain>
    </source>
</reference>
<name>A0A842G913_9LIST</name>